<dbReference type="Proteomes" id="UP001203136">
    <property type="component" value="Unassembled WGS sequence"/>
</dbReference>
<dbReference type="Proteomes" id="UP001300871">
    <property type="component" value="Unassembled WGS sequence"/>
</dbReference>
<dbReference type="Gene3D" id="1.10.10.10">
    <property type="entry name" value="Winged helix-like DNA-binding domain superfamily/Winged helix DNA-binding domain"/>
    <property type="match status" value="1"/>
</dbReference>
<proteinExistence type="predicted"/>
<dbReference type="GO" id="GO:0003700">
    <property type="term" value="F:DNA-binding transcription factor activity"/>
    <property type="evidence" value="ECO:0007669"/>
    <property type="project" value="InterPro"/>
</dbReference>
<sequence>MSPREKRTVRIIGERNIYLHLGNPAHHESITKIGKALSSPLRLKILDMLRNTARSLQEIASILDIPLSSAALHVKTLEEAHLIVTETQPGVHGSMRVCTCSIQSFHLETFDSSIDSVNKSISMDMPIGNYYSCDVQPTCGLADENGPIDSYDTVRSFYSPVRSRAQLIWFHKGFIEYRFPNIHNPLLTLNEISFRFELCSEAPGYLENWPSDITISINGVETAVYCSPGDYGARRGKLTPPAWPNGNTQYGMLKTFSVKENGSYMDGRLVHAGISLRDIAIESRPYISLKIEIKDNAKHIGGINIFGEKYGDYPQGIVMNLTYE</sequence>
<dbReference type="EMBL" id="JAQLGM010000024">
    <property type="protein sequence ID" value="MDB2000695.1"/>
    <property type="molecule type" value="Genomic_DNA"/>
</dbReference>
<comment type="caution">
    <text evidence="2">The sequence shown here is derived from an EMBL/GenBank/DDBJ whole genome shotgun (WGS) entry which is preliminary data.</text>
</comment>
<dbReference type="InterPro" id="IPR001845">
    <property type="entry name" value="HTH_ArsR_DNA-bd_dom"/>
</dbReference>
<reference evidence="3" key="2">
    <citation type="submission" date="2023-01" db="EMBL/GenBank/DDBJ databases">
        <title>Human gut microbiome strain richness.</title>
        <authorList>
            <person name="Chen-Liaw A."/>
        </authorList>
    </citation>
    <scope>NUCLEOTIDE SEQUENCE</scope>
    <source>
        <strain evidence="3">B1_m1001713B170214d0_201011</strain>
    </source>
</reference>
<accession>A0AAW5EWT6</accession>
<dbReference type="Pfam" id="PF12840">
    <property type="entry name" value="HTH_20"/>
    <property type="match status" value="1"/>
</dbReference>
<evidence type="ECO:0000313" key="4">
    <source>
        <dbReference type="Proteomes" id="UP001203136"/>
    </source>
</evidence>
<dbReference type="CDD" id="cd00090">
    <property type="entry name" value="HTH_ARSR"/>
    <property type="match status" value="1"/>
</dbReference>
<organism evidence="2 4">
    <name type="scientific">Clostridium symbiosum</name>
    <name type="common">Bacteroides symbiosus</name>
    <dbReference type="NCBI Taxonomy" id="1512"/>
    <lineage>
        <taxon>Bacteria</taxon>
        <taxon>Bacillati</taxon>
        <taxon>Bacillota</taxon>
        <taxon>Clostridia</taxon>
        <taxon>Lachnospirales</taxon>
        <taxon>Lachnospiraceae</taxon>
        <taxon>Otoolea</taxon>
    </lineage>
</organism>
<protein>
    <submittedName>
        <fullName evidence="2">Helix-turn-helix domain-containing protein</fullName>
    </submittedName>
</protein>
<gene>
    <name evidence="2" type="ORF">K5I21_01120</name>
    <name evidence="3" type="ORF">PM006_10835</name>
</gene>
<reference evidence="2" key="1">
    <citation type="journal article" date="2022" name="Cell Host Microbe">
        <title>Colonization of the live biotherapeutic product VE303 and modulation of the microbiota and metabolites in healthy volunteers.</title>
        <authorList>
            <person name="Dsouza M."/>
            <person name="Menon R."/>
            <person name="Crossette E."/>
            <person name="Bhattarai S.K."/>
            <person name="Schneider J."/>
            <person name="Kim Y.G."/>
            <person name="Reddy S."/>
            <person name="Caballero S."/>
            <person name="Felix C."/>
            <person name="Cornacchione L."/>
            <person name="Hendrickson J."/>
            <person name="Watson A.R."/>
            <person name="Minot S.S."/>
            <person name="Greenfield N."/>
            <person name="Schopf L."/>
            <person name="Szabady R."/>
            <person name="Patarroyo J."/>
            <person name="Smith W."/>
            <person name="Harrison P."/>
            <person name="Kuijper E.J."/>
            <person name="Kelly C.P."/>
            <person name="Olle B."/>
            <person name="Bobilev D."/>
            <person name="Silber J.L."/>
            <person name="Bucci V."/>
            <person name="Roberts B."/>
            <person name="Faith J."/>
            <person name="Norman J.M."/>
        </authorList>
    </citation>
    <scope>NUCLEOTIDE SEQUENCE</scope>
    <source>
        <strain evidence="2">VE303-04</strain>
    </source>
</reference>
<dbReference type="GeneID" id="57967811"/>
<evidence type="ECO:0000259" key="1">
    <source>
        <dbReference type="SMART" id="SM00418"/>
    </source>
</evidence>
<evidence type="ECO:0000313" key="2">
    <source>
        <dbReference type="EMBL" id="MCK0084496.1"/>
    </source>
</evidence>
<evidence type="ECO:0000313" key="3">
    <source>
        <dbReference type="EMBL" id="MDB2000695.1"/>
    </source>
</evidence>
<name>A0AAW5EWT6_CLOSY</name>
<feature type="domain" description="HTH arsR-type" evidence="1">
    <location>
        <begin position="32"/>
        <end position="116"/>
    </location>
</feature>
<dbReference type="SMART" id="SM00418">
    <property type="entry name" value="HTH_ARSR"/>
    <property type="match status" value="1"/>
</dbReference>
<dbReference type="InterPro" id="IPR036390">
    <property type="entry name" value="WH_DNA-bd_sf"/>
</dbReference>
<dbReference type="InterPro" id="IPR011991">
    <property type="entry name" value="ArsR-like_HTH"/>
</dbReference>
<dbReference type="AlphaFoldDB" id="A0AAW5EWT6"/>
<dbReference type="RefSeq" id="WP_003497404.1">
    <property type="nucleotide sequence ID" value="NZ_BAABZD010000003.1"/>
</dbReference>
<dbReference type="EMBL" id="JAINVB010000001">
    <property type="protein sequence ID" value="MCK0084496.1"/>
    <property type="molecule type" value="Genomic_DNA"/>
</dbReference>
<dbReference type="InterPro" id="IPR036388">
    <property type="entry name" value="WH-like_DNA-bd_sf"/>
</dbReference>
<dbReference type="SUPFAM" id="SSF46785">
    <property type="entry name" value="Winged helix' DNA-binding domain"/>
    <property type="match status" value="1"/>
</dbReference>